<sequence>MEMSDAERKIWARMPAGTAEAIAGLSGSELQTLLMPVARDRAARARPADLLRRWRQDRFVRPAATDPRAVSEAESRLWALLPDDVDRVQLSPVVPLGTCTAVAPQSQNRIVTATRPVEVLSDPTNALAIEAASRRDHRDEVHVAAAHQVLRAQVFGPGMGAHFRLFALVSSARDTGSGRTEARLLARHLAYWERVLVPVAGARLEYTIFDSPVLRERFAGLDSRLLAEDPHRERGRGYYTGAALRLTAGDNAELGDGGFTTWTAQLRSDAKERCLISCISVERLAPLTHATAGS</sequence>
<keyword evidence="2" id="KW-1185">Reference proteome</keyword>
<proteinExistence type="predicted"/>
<dbReference type="EMBL" id="JBIAZU010000008">
    <property type="protein sequence ID" value="MFF5296232.1"/>
    <property type="molecule type" value="Genomic_DNA"/>
</dbReference>
<dbReference type="Proteomes" id="UP001602245">
    <property type="component" value="Unassembled WGS sequence"/>
</dbReference>
<protein>
    <submittedName>
        <fullName evidence="1">Uncharacterized protein</fullName>
    </submittedName>
</protein>
<name>A0ABW6WSE7_9ACTN</name>
<accession>A0ABW6WSE7</accession>
<dbReference type="RefSeq" id="WP_020517006.1">
    <property type="nucleotide sequence ID" value="NZ_JBIAZU010000008.1"/>
</dbReference>
<evidence type="ECO:0000313" key="1">
    <source>
        <dbReference type="EMBL" id="MFF5296232.1"/>
    </source>
</evidence>
<comment type="caution">
    <text evidence="1">The sequence shown here is derived from an EMBL/GenBank/DDBJ whole genome shotgun (WGS) entry which is preliminary data.</text>
</comment>
<reference evidence="1 2" key="1">
    <citation type="submission" date="2024-10" db="EMBL/GenBank/DDBJ databases">
        <title>The Natural Products Discovery Center: Release of the First 8490 Sequenced Strains for Exploring Actinobacteria Biosynthetic Diversity.</title>
        <authorList>
            <person name="Kalkreuter E."/>
            <person name="Kautsar S.A."/>
            <person name="Yang D."/>
            <person name="Bader C.D."/>
            <person name="Teijaro C.N."/>
            <person name="Fluegel L."/>
            <person name="Davis C.M."/>
            <person name="Simpson J.R."/>
            <person name="Lauterbach L."/>
            <person name="Steele A.D."/>
            <person name="Gui C."/>
            <person name="Meng S."/>
            <person name="Li G."/>
            <person name="Viehrig K."/>
            <person name="Ye F."/>
            <person name="Su P."/>
            <person name="Kiefer A.F."/>
            <person name="Nichols A."/>
            <person name="Cepeda A.J."/>
            <person name="Yan W."/>
            <person name="Fan B."/>
            <person name="Jiang Y."/>
            <person name="Adhikari A."/>
            <person name="Zheng C.-J."/>
            <person name="Schuster L."/>
            <person name="Cowan T.M."/>
            <person name="Smanski M.J."/>
            <person name="Chevrette M.G."/>
            <person name="De Carvalho L.P.S."/>
            <person name="Shen B."/>
        </authorList>
    </citation>
    <scope>NUCLEOTIDE SEQUENCE [LARGE SCALE GENOMIC DNA]</scope>
    <source>
        <strain evidence="1 2">NPDC000087</strain>
    </source>
</reference>
<organism evidence="1 2">
    <name type="scientific">Paractinoplanes globisporus</name>
    <dbReference type="NCBI Taxonomy" id="113565"/>
    <lineage>
        <taxon>Bacteria</taxon>
        <taxon>Bacillati</taxon>
        <taxon>Actinomycetota</taxon>
        <taxon>Actinomycetes</taxon>
        <taxon>Micromonosporales</taxon>
        <taxon>Micromonosporaceae</taxon>
        <taxon>Paractinoplanes</taxon>
    </lineage>
</organism>
<gene>
    <name evidence="1" type="ORF">ACFY35_42930</name>
</gene>
<evidence type="ECO:0000313" key="2">
    <source>
        <dbReference type="Proteomes" id="UP001602245"/>
    </source>
</evidence>